<dbReference type="Gene3D" id="3.50.4.20">
    <property type="match status" value="1"/>
</dbReference>
<dbReference type="RefSeq" id="WP_071457201.1">
    <property type="nucleotide sequence ID" value="NZ_CP017267.1"/>
</dbReference>
<dbReference type="EMBL" id="CP017267">
    <property type="protein sequence ID" value="APB31607.1"/>
    <property type="molecule type" value="Genomic_DNA"/>
</dbReference>
<organism evidence="3 4">
    <name type="scientific">Vagococcus teuberi</name>
    <dbReference type="NCBI Taxonomy" id="519472"/>
    <lineage>
        <taxon>Bacteria</taxon>
        <taxon>Bacillati</taxon>
        <taxon>Bacillota</taxon>
        <taxon>Bacilli</taxon>
        <taxon>Lactobacillales</taxon>
        <taxon>Enterococcaceae</taxon>
        <taxon>Vagococcus</taxon>
    </lineage>
</organism>
<dbReference type="STRING" id="519472.BHY08_07065"/>
<evidence type="ECO:0000256" key="2">
    <source>
        <dbReference type="SAM" id="MobiDB-lite"/>
    </source>
</evidence>
<protein>
    <recommendedName>
        <fullName evidence="5">Transcriptional regulator</fullName>
    </recommendedName>
</protein>
<accession>A0A1J0A6R7</accession>
<evidence type="ECO:0008006" key="5">
    <source>
        <dbReference type="Google" id="ProtNLM"/>
    </source>
</evidence>
<evidence type="ECO:0000313" key="4">
    <source>
        <dbReference type="Proteomes" id="UP000191200"/>
    </source>
</evidence>
<reference evidence="3 4" key="1">
    <citation type="submission" date="2016-09" db="EMBL/GenBank/DDBJ databases">
        <title>Vagococcus teuberi sp. nov., isolated from the Malian artisanal sour milk fene.</title>
        <authorList>
            <person name="Wullschleger S."/>
            <person name="Seifert C."/>
            <person name="Baumgartner S."/>
            <person name="Lacroix C."/>
            <person name="Bonfoh B."/>
            <person name="Stevens M.J."/>
            <person name="Meile L."/>
        </authorList>
    </citation>
    <scope>NUCLEOTIDE SEQUENCE [LARGE SCALE GENOMIC DNA]</scope>
    <source>
        <strain evidence="3 4">DSM 21459</strain>
    </source>
</reference>
<gene>
    <name evidence="3" type="ORF">BHY08_07065</name>
</gene>
<keyword evidence="1" id="KW-1015">Disulfide bond</keyword>
<feature type="compositionally biased region" description="Basic residues" evidence="2">
    <location>
        <begin position="195"/>
        <end position="204"/>
    </location>
</feature>
<evidence type="ECO:0000256" key="1">
    <source>
        <dbReference type="PIRSR" id="PIRSR012565-1"/>
    </source>
</evidence>
<name>A0A1J0A6R7_9ENTE</name>
<dbReference type="InterPro" id="IPR038141">
    <property type="entry name" value="YutD-like_sf"/>
</dbReference>
<sequence length="204" mass="24050">MSRKNKQVIEEVENIDTQPEEVDDVLLEMLANYNPESFPLANGTYRLVKDYRDGFDYEALIKRYNDVLAKYDYIVGDWGYDQLRLRGFFKDDFKSAPLDAKINTLNDYLYEFCNFGCAYFVIEQIGEFKRKGRSSTFKSSKNKNQAHINEKKYDSINNKKPKYKGNNKQQQKNNQSTNKETNKSTQNNTNVIKERHFKIKKKEG</sequence>
<keyword evidence="4" id="KW-1185">Reference proteome</keyword>
<feature type="compositionally biased region" description="Low complexity" evidence="2">
    <location>
        <begin position="166"/>
        <end position="179"/>
    </location>
</feature>
<dbReference type="Pfam" id="PF06265">
    <property type="entry name" value="YutD-like"/>
    <property type="match status" value="1"/>
</dbReference>
<proteinExistence type="predicted"/>
<evidence type="ECO:0000313" key="3">
    <source>
        <dbReference type="EMBL" id="APB31607.1"/>
    </source>
</evidence>
<feature type="region of interest" description="Disordered" evidence="2">
    <location>
        <begin position="133"/>
        <end position="204"/>
    </location>
</feature>
<dbReference type="InterPro" id="IPR009370">
    <property type="entry name" value="YutD-like"/>
</dbReference>
<dbReference type="OrthoDB" id="1650379at2"/>
<dbReference type="KEGG" id="vte:BHY08_07065"/>
<feature type="compositionally biased region" description="Polar residues" evidence="2">
    <location>
        <begin position="134"/>
        <end position="147"/>
    </location>
</feature>
<feature type="disulfide bond" evidence="1">
    <location>
        <begin position="113"/>
        <end position="117"/>
    </location>
</feature>
<dbReference type="Proteomes" id="UP000191200">
    <property type="component" value="Chromosome"/>
</dbReference>
<dbReference type="AlphaFoldDB" id="A0A1J0A6R7"/>
<dbReference type="PIRSF" id="PIRSF012565">
    <property type="entry name" value="DUF1027"/>
    <property type="match status" value="1"/>
</dbReference>